<feature type="transmembrane region" description="Helical" evidence="10">
    <location>
        <begin position="20"/>
        <end position="41"/>
    </location>
</feature>
<keyword evidence="4" id="KW-1003">Cell membrane</keyword>
<comment type="caution">
    <text evidence="11">The sequence shown here is derived from an EMBL/GenBank/DDBJ whole genome shotgun (WGS) entry which is preliminary data.</text>
</comment>
<comment type="subcellular location">
    <subcellularLocation>
        <location evidence="1">Cell inner membrane</location>
        <topology evidence="1">Single-pass membrane protein</topology>
    </subcellularLocation>
</comment>
<keyword evidence="3" id="KW-0813">Transport</keyword>
<evidence type="ECO:0000256" key="1">
    <source>
        <dbReference type="ARBA" id="ARBA00004377"/>
    </source>
</evidence>
<dbReference type="RefSeq" id="WP_212700989.1">
    <property type="nucleotide sequence ID" value="NZ_JADMKU010000007.1"/>
</dbReference>
<evidence type="ECO:0000256" key="6">
    <source>
        <dbReference type="ARBA" id="ARBA00022692"/>
    </source>
</evidence>
<keyword evidence="7" id="KW-0653">Protein transport</keyword>
<evidence type="ECO:0000256" key="8">
    <source>
        <dbReference type="ARBA" id="ARBA00022989"/>
    </source>
</evidence>
<reference evidence="11 12" key="1">
    <citation type="journal article" date="2021" name="Arch. Microbiol.">
        <title>Thalassobius aquimarinus sp. nov., isolated from the Sea of Japan seashore.</title>
        <authorList>
            <person name="Kurilenko V.V."/>
            <person name="Romanenko L.A."/>
            <person name="Chernysheva N.Y."/>
            <person name="Velansky P.V."/>
            <person name="Tekutyeva L.A."/>
            <person name="Isaeva M.P."/>
            <person name="Mikhailov V.V."/>
        </authorList>
    </citation>
    <scope>NUCLEOTIDE SEQUENCE [LARGE SCALE GENOMIC DNA]</scope>
    <source>
        <strain evidence="11 12">KMM 8518</strain>
    </source>
</reference>
<gene>
    <name evidence="11" type="ORF">IT775_10110</name>
</gene>
<dbReference type="Pfam" id="PF04612">
    <property type="entry name" value="T2SSM"/>
    <property type="match status" value="1"/>
</dbReference>
<evidence type="ECO:0000256" key="4">
    <source>
        <dbReference type="ARBA" id="ARBA00022475"/>
    </source>
</evidence>
<keyword evidence="8 10" id="KW-1133">Transmembrane helix</keyword>
<proteinExistence type="inferred from homology"/>
<sequence length="164" mass="18041">MNARLIDLLLRLSPRERGLLAFAALVVLPLVIVLGVLLPLSEKREAALRDRADAQALQIWVQDRVAEQRQYAAAPAASPATPIGSSGIERGLIEAKLRRAVSELGTRTDGVVELRFDQVDFARLATWMSAAHPDWGYDIESFRFEAGEEPGKVSAWLVLTPRQG</sequence>
<evidence type="ECO:0000313" key="12">
    <source>
        <dbReference type="Proteomes" id="UP001195941"/>
    </source>
</evidence>
<dbReference type="InterPro" id="IPR007690">
    <property type="entry name" value="T2SS_GspM"/>
</dbReference>
<evidence type="ECO:0000256" key="5">
    <source>
        <dbReference type="ARBA" id="ARBA00022519"/>
    </source>
</evidence>
<name>A0ABS5HRM2_9RHOB</name>
<keyword evidence="9 10" id="KW-0472">Membrane</keyword>
<dbReference type="Gene3D" id="3.30.1360.100">
    <property type="entry name" value="General secretion pathway protein M, EpsM"/>
    <property type="match status" value="1"/>
</dbReference>
<comment type="similarity">
    <text evidence="2">Belongs to the GSP M family.</text>
</comment>
<organism evidence="11 12">
    <name type="scientific">Thalassovita aquimarina</name>
    <dbReference type="NCBI Taxonomy" id="2785917"/>
    <lineage>
        <taxon>Bacteria</taxon>
        <taxon>Pseudomonadati</taxon>
        <taxon>Pseudomonadota</taxon>
        <taxon>Alphaproteobacteria</taxon>
        <taxon>Rhodobacterales</taxon>
        <taxon>Roseobacteraceae</taxon>
        <taxon>Thalassovita</taxon>
    </lineage>
</organism>
<keyword evidence="12" id="KW-1185">Reference proteome</keyword>
<accession>A0ABS5HRM2</accession>
<evidence type="ECO:0000256" key="9">
    <source>
        <dbReference type="ARBA" id="ARBA00023136"/>
    </source>
</evidence>
<dbReference type="Proteomes" id="UP001195941">
    <property type="component" value="Unassembled WGS sequence"/>
</dbReference>
<evidence type="ECO:0000313" key="11">
    <source>
        <dbReference type="EMBL" id="MBR9651476.1"/>
    </source>
</evidence>
<evidence type="ECO:0000256" key="10">
    <source>
        <dbReference type="SAM" id="Phobius"/>
    </source>
</evidence>
<keyword evidence="6 10" id="KW-0812">Transmembrane</keyword>
<keyword evidence="5" id="KW-0997">Cell inner membrane</keyword>
<dbReference type="EMBL" id="JADMKU010000007">
    <property type="protein sequence ID" value="MBR9651476.1"/>
    <property type="molecule type" value="Genomic_DNA"/>
</dbReference>
<evidence type="ECO:0000256" key="7">
    <source>
        <dbReference type="ARBA" id="ARBA00022927"/>
    </source>
</evidence>
<protein>
    <submittedName>
        <fullName evidence="11">Type II secretion system protein M</fullName>
    </submittedName>
</protein>
<evidence type="ECO:0000256" key="3">
    <source>
        <dbReference type="ARBA" id="ARBA00022448"/>
    </source>
</evidence>
<evidence type="ECO:0000256" key="2">
    <source>
        <dbReference type="ARBA" id="ARBA00010637"/>
    </source>
</evidence>
<dbReference type="SUPFAM" id="SSF103054">
    <property type="entry name" value="General secretion pathway protein M, EpsM"/>
    <property type="match status" value="1"/>
</dbReference>
<dbReference type="InterPro" id="IPR023229">
    <property type="entry name" value="T2SS_M_periplasmic_sf"/>
</dbReference>